<dbReference type="Gramene" id="OB01G12340.1">
    <property type="protein sequence ID" value="OB01G12340.1"/>
    <property type="gene ID" value="OB01G12340"/>
</dbReference>
<evidence type="ECO:0000256" key="1">
    <source>
        <dbReference type="ARBA" id="ARBA00004167"/>
    </source>
</evidence>
<reference evidence="5" key="2">
    <citation type="submission" date="2013-04" db="UniProtKB">
        <authorList>
            <consortium name="EnsemblPlants"/>
        </authorList>
    </citation>
    <scope>IDENTIFICATION</scope>
</reference>
<dbReference type="PANTHER" id="PTHR33138:SF75">
    <property type="entry name" value="WALL-ASSOCIATED RECEPTOR KINASE GALACTURONAN-BINDING DOMAIN-CONTAINING PROTEIN"/>
    <property type="match status" value="1"/>
</dbReference>
<sequence>MSTASLLLLCSSLSLVAVTADEQVAGPCSPRTCGNVTISHPFGFVPEQETDTKCGRLGFEVHCSNSTPYLGYYRRKYRFQVLDIFYGNGSLLVADVHKLEDFKNSSSKGCHVMTANTSSKVGLPFSVSPVNLNLIFYNCTAETAAVAAARRDSGLLETKCSGGTTLVRVAGHYNDSDSYEQYMVEGCGATLVPVLGPSSGEANASSYEQLISDGFLLTWQPPSEKP</sequence>
<evidence type="ECO:0000256" key="2">
    <source>
        <dbReference type="ARBA" id="ARBA00022729"/>
    </source>
</evidence>
<accession>J3KW78</accession>
<dbReference type="InterPro" id="IPR025287">
    <property type="entry name" value="WAK_GUB"/>
</dbReference>
<organism evidence="5">
    <name type="scientific">Oryza brachyantha</name>
    <name type="common">malo sina</name>
    <dbReference type="NCBI Taxonomy" id="4533"/>
    <lineage>
        <taxon>Eukaryota</taxon>
        <taxon>Viridiplantae</taxon>
        <taxon>Streptophyta</taxon>
        <taxon>Embryophyta</taxon>
        <taxon>Tracheophyta</taxon>
        <taxon>Spermatophyta</taxon>
        <taxon>Magnoliopsida</taxon>
        <taxon>Liliopsida</taxon>
        <taxon>Poales</taxon>
        <taxon>Poaceae</taxon>
        <taxon>BOP clade</taxon>
        <taxon>Oryzoideae</taxon>
        <taxon>Oryzeae</taxon>
        <taxon>Oryzinae</taxon>
        <taxon>Oryza</taxon>
    </lineage>
</organism>
<keyword evidence="2 3" id="KW-0732">Signal</keyword>
<dbReference type="AlphaFoldDB" id="J3KW78"/>
<protein>
    <recommendedName>
        <fullName evidence="4">Wall-associated receptor kinase galacturonan-binding domain-containing protein</fullName>
    </recommendedName>
</protein>
<proteinExistence type="predicted"/>
<dbReference type="Proteomes" id="UP000006038">
    <property type="component" value="Chromosome 1"/>
</dbReference>
<feature type="signal peptide" evidence="3">
    <location>
        <begin position="1"/>
        <end position="20"/>
    </location>
</feature>
<evidence type="ECO:0000313" key="5">
    <source>
        <dbReference type="EnsemblPlants" id="OB01G12340.1"/>
    </source>
</evidence>
<evidence type="ECO:0000256" key="3">
    <source>
        <dbReference type="SAM" id="SignalP"/>
    </source>
</evidence>
<comment type="subcellular location">
    <subcellularLocation>
        <location evidence="1">Membrane</location>
        <topology evidence="1">Single-pass membrane protein</topology>
    </subcellularLocation>
</comment>
<dbReference type="PANTHER" id="PTHR33138">
    <property type="entry name" value="OS01G0690200 PROTEIN"/>
    <property type="match status" value="1"/>
</dbReference>
<evidence type="ECO:0000259" key="4">
    <source>
        <dbReference type="Pfam" id="PF13947"/>
    </source>
</evidence>
<name>J3KW78_ORYBR</name>
<feature type="chain" id="PRO_5003772068" description="Wall-associated receptor kinase galacturonan-binding domain-containing protein" evidence="3">
    <location>
        <begin position="21"/>
        <end position="226"/>
    </location>
</feature>
<feature type="domain" description="Wall-associated receptor kinase galacturonan-binding" evidence="4">
    <location>
        <begin position="28"/>
        <end position="95"/>
    </location>
</feature>
<evidence type="ECO:0000313" key="6">
    <source>
        <dbReference type="Proteomes" id="UP000006038"/>
    </source>
</evidence>
<dbReference type="EnsemblPlants" id="OB01G12340.1">
    <property type="protein sequence ID" value="OB01G12340.1"/>
    <property type="gene ID" value="OB01G12340"/>
</dbReference>
<dbReference type="GO" id="GO:0030247">
    <property type="term" value="F:polysaccharide binding"/>
    <property type="evidence" value="ECO:0007669"/>
    <property type="project" value="InterPro"/>
</dbReference>
<dbReference type="Pfam" id="PF13947">
    <property type="entry name" value="GUB_WAK_bind"/>
    <property type="match status" value="1"/>
</dbReference>
<keyword evidence="6" id="KW-1185">Reference proteome</keyword>
<dbReference type="HOGENOM" id="CLU_000288_38_6_1"/>
<dbReference type="GO" id="GO:0016020">
    <property type="term" value="C:membrane"/>
    <property type="evidence" value="ECO:0007669"/>
    <property type="project" value="UniProtKB-SubCell"/>
</dbReference>
<dbReference type="OMA" id="RRWHACS"/>
<reference evidence="5" key="1">
    <citation type="journal article" date="2013" name="Nat. Commun.">
        <title>Whole-genome sequencing of Oryza brachyantha reveals mechanisms underlying Oryza genome evolution.</title>
        <authorList>
            <person name="Chen J."/>
            <person name="Huang Q."/>
            <person name="Gao D."/>
            <person name="Wang J."/>
            <person name="Lang Y."/>
            <person name="Liu T."/>
            <person name="Li B."/>
            <person name="Bai Z."/>
            <person name="Luis Goicoechea J."/>
            <person name="Liang C."/>
            <person name="Chen C."/>
            <person name="Zhang W."/>
            <person name="Sun S."/>
            <person name="Liao Y."/>
            <person name="Zhang X."/>
            <person name="Yang L."/>
            <person name="Song C."/>
            <person name="Wang M."/>
            <person name="Shi J."/>
            <person name="Liu G."/>
            <person name="Liu J."/>
            <person name="Zhou H."/>
            <person name="Zhou W."/>
            <person name="Yu Q."/>
            <person name="An N."/>
            <person name="Chen Y."/>
            <person name="Cai Q."/>
            <person name="Wang B."/>
            <person name="Liu B."/>
            <person name="Min J."/>
            <person name="Huang Y."/>
            <person name="Wu H."/>
            <person name="Li Z."/>
            <person name="Zhang Y."/>
            <person name="Yin Y."/>
            <person name="Song W."/>
            <person name="Jiang J."/>
            <person name="Jackson S.A."/>
            <person name="Wing R.A."/>
            <person name="Wang J."/>
            <person name="Chen M."/>
        </authorList>
    </citation>
    <scope>NUCLEOTIDE SEQUENCE [LARGE SCALE GENOMIC DNA]</scope>
    <source>
        <strain evidence="5">cv. IRGC 101232</strain>
    </source>
</reference>